<evidence type="ECO:0000313" key="2">
    <source>
        <dbReference type="Proteomes" id="UP000789901"/>
    </source>
</evidence>
<feature type="non-terminal residue" evidence="1">
    <location>
        <position position="98"/>
    </location>
</feature>
<feature type="non-terminal residue" evidence="1">
    <location>
        <position position="1"/>
    </location>
</feature>
<name>A0ABN7XLH9_GIGMA</name>
<keyword evidence="2" id="KW-1185">Reference proteome</keyword>
<evidence type="ECO:0000313" key="1">
    <source>
        <dbReference type="EMBL" id="CAG8855905.1"/>
    </source>
</evidence>
<proteinExistence type="predicted"/>
<dbReference type="Proteomes" id="UP000789901">
    <property type="component" value="Unassembled WGS sequence"/>
</dbReference>
<organism evidence="1 2">
    <name type="scientific">Gigaspora margarita</name>
    <dbReference type="NCBI Taxonomy" id="4874"/>
    <lineage>
        <taxon>Eukaryota</taxon>
        <taxon>Fungi</taxon>
        <taxon>Fungi incertae sedis</taxon>
        <taxon>Mucoromycota</taxon>
        <taxon>Glomeromycotina</taxon>
        <taxon>Glomeromycetes</taxon>
        <taxon>Diversisporales</taxon>
        <taxon>Gigasporaceae</taxon>
        <taxon>Gigaspora</taxon>
    </lineage>
</organism>
<gene>
    <name evidence="1" type="ORF">GMARGA_LOCUS44726</name>
</gene>
<comment type="caution">
    <text evidence="1">The sequence shown here is derived from an EMBL/GenBank/DDBJ whole genome shotgun (WGS) entry which is preliminary data.</text>
</comment>
<reference evidence="1 2" key="1">
    <citation type="submission" date="2021-06" db="EMBL/GenBank/DDBJ databases">
        <authorList>
            <person name="Kallberg Y."/>
            <person name="Tangrot J."/>
            <person name="Rosling A."/>
        </authorList>
    </citation>
    <scope>NUCLEOTIDE SEQUENCE [LARGE SCALE GENOMIC DNA]</scope>
    <source>
        <strain evidence="1 2">120-4 pot B 10/14</strain>
    </source>
</reference>
<accession>A0ABN7XLH9</accession>
<protein>
    <submittedName>
        <fullName evidence="1">34956_t:CDS:1</fullName>
    </submittedName>
</protein>
<sequence>YYLSGSNDKGRLDFTIKRDENILCVIEAKAQNIEHGLCQNFVQLQVAGEVNRERNDKDLERVYGVVTTGKKWFFTAVTTDDQISVKHEPLNIHLSDAN</sequence>
<dbReference type="EMBL" id="CAJVQB010154341">
    <property type="protein sequence ID" value="CAG8855905.1"/>
    <property type="molecule type" value="Genomic_DNA"/>
</dbReference>